<dbReference type="InterPro" id="IPR013785">
    <property type="entry name" value="Aldolase_TIM"/>
</dbReference>
<name>A0A318XUN7_9FIRM</name>
<reference evidence="4 5" key="1">
    <citation type="submission" date="2018-06" db="EMBL/GenBank/DDBJ databases">
        <title>Genomic Encyclopedia of Type Strains, Phase I: the one thousand microbial genomes (KMG-I) project.</title>
        <authorList>
            <person name="Kyrpides N."/>
        </authorList>
    </citation>
    <scope>NUCLEOTIDE SEQUENCE [LARGE SCALE GENOMIC DNA]</scope>
    <source>
        <strain evidence="4 5">DSM 19573</strain>
    </source>
</reference>
<dbReference type="Proteomes" id="UP000248132">
    <property type="component" value="Unassembled WGS sequence"/>
</dbReference>
<dbReference type="EMBL" id="QKMR01000001">
    <property type="protein sequence ID" value="PYG90390.1"/>
    <property type="molecule type" value="Genomic_DNA"/>
</dbReference>
<protein>
    <submittedName>
        <fullName evidence="4">2,4-dienoyl-CoA reductase-like NADH-dependent reductase (Old Yellow Enzyme family)</fullName>
    </submittedName>
</protein>
<dbReference type="PANTHER" id="PTHR43656">
    <property type="entry name" value="BINDING OXIDOREDUCTASE, PUTATIVE (AFU_ORTHOLOGUE AFUA_2G08260)-RELATED"/>
    <property type="match status" value="1"/>
</dbReference>
<dbReference type="GO" id="GO:0016491">
    <property type="term" value="F:oxidoreductase activity"/>
    <property type="evidence" value="ECO:0007669"/>
    <property type="project" value="UniProtKB-KW"/>
</dbReference>
<dbReference type="PANTHER" id="PTHR43656:SF2">
    <property type="entry name" value="BINDING OXIDOREDUCTASE, PUTATIVE (AFU_ORTHOLOGUE AFUA_2G08260)-RELATED"/>
    <property type="match status" value="1"/>
</dbReference>
<proteinExistence type="predicted"/>
<evidence type="ECO:0000256" key="1">
    <source>
        <dbReference type="ARBA" id="ARBA00022630"/>
    </source>
</evidence>
<keyword evidence="2" id="KW-0560">Oxidoreductase</keyword>
<evidence type="ECO:0000313" key="5">
    <source>
        <dbReference type="Proteomes" id="UP000248132"/>
    </source>
</evidence>
<gene>
    <name evidence="4" type="ORF">LY28_00273</name>
</gene>
<feature type="domain" description="NADH:flavin oxidoreductase/NADH oxidase N-terminal" evidence="3">
    <location>
        <begin position="7"/>
        <end position="240"/>
    </location>
</feature>
<organism evidence="4 5">
    <name type="scientific">Ruminiclostridium sufflavum DSM 19573</name>
    <dbReference type="NCBI Taxonomy" id="1121337"/>
    <lineage>
        <taxon>Bacteria</taxon>
        <taxon>Bacillati</taxon>
        <taxon>Bacillota</taxon>
        <taxon>Clostridia</taxon>
        <taxon>Eubacteriales</taxon>
        <taxon>Oscillospiraceae</taxon>
        <taxon>Ruminiclostridium</taxon>
    </lineage>
</organism>
<sequence length="416" mass="46615">MSKSSPLFKPLNIGNRVAPNRIVINAMECCDALPNGDPSPDTYARYERLFEGKAGIVVLEAITPQYDHRSRKDQLSIREHNIPALKKFVAHLKKINPETLLLFQITHSGEISNPEFSKRIRVTKEPLPGYEDAELVGEKEIDEVIALYIQASKYAYEAGADGVDLKLCHGYLGSQILRPYNKENWKYGGSWENRKQFAVNIYDGVRAAVPDLNFIIGSKISIYEGFPGGCGTLNADSACMELTESIDLIKTLEAHGANFILQSAGSPSITLDLAHPDVRTPDYAYIHFFLQKVCRDALKPETAVIGSGYSIYRDGRKGFQAVKKEKNTLRFWGEKNISDGIVDAIAIGRQSYADPYLPAKMERDDDASIRWCTLCDHCVEMLIKQNKVGCATFDKKYTDEYVSMIKTKGNIKEKHT</sequence>
<dbReference type="Gene3D" id="3.20.20.70">
    <property type="entry name" value="Aldolase class I"/>
    <property type="match status" value="1"/>
</dbReference>
<evidence type="ECO:0000256" key="2">
    <source>
        <dbReference type="ARBA" id="ARBA00023002"/>
    </source>
</evidence>
<dbReference type="SUPFAM" id="SSF51395">
    <property type="entry name" value="FMN-linked oxidoreductases"/>
    <property type="match status" value="1"/>
</dbReference>
<dbReference type="InterPro" id="IPR051799">
    <property type="entry name" value="NADH_flavin_oxidoreductase"/>
</dbReference>
<dbReference type="GO" id="GO:0010181">
    <property type="term" value="F:FMN binding"/>
    <property type="evidence" value="ECO:0007669"/>
    <property type="project" value="InterPro"/>
</dbReference>
<evidence type="ECO:0000313" key="4">
    <source>
        <dbReference type="EMBL" id="PYG90390.1"/>
    </source>
</evidence>
<comment type="caution">
    <text evidence="4">The sequence shown here is derived from an EMBL/GenBank/DDBJ whole genome shotgun (WGS) entry which is preliminary data.</text>
</comment>
<dbReference type="InterPro" id="IPR001155">
    <property type="entry name" value="OxRdtase_FMN_N"/>
</dbReference>
<dbReference type="AlphaFoldDB" id="A0A318XUN7"/>
<dbReference type="Pfam" id="PF00724">
    <property type="entry name" value="Oxidored_FMN"/>
    <property type="match status" value="1"/>
</dbReference>
<evidence type="ECO:0000259" key="3">
    <source>
        <dbReference type="Pfam" id="PF00724"/>
    </source>
</evidence>
<keyword evidence="5" id="KW-1185">Reference proteome</keyword>
<accession>A0A318XUN7</accession>
<dbReference type="RefSeq" id="WP_110460361.1">
    <property type="nucleotide sequence ID" value="NZ_QKMR01000001.1"/>
</dbReference>
<dbReference type="OrthoDB" id="9772736at2"/>
<keyword evidence="1" id="KW-0285">Flavoprotein</keyword>